<dbReference type="AlphaFoldDB" id="A0A561D5C4"/>
<evidence type="ECO:0000313" key="2">
    <source>
        <dbReference type="Proteomes" id="UP000319671"/>
    </source>
</evidence>
<organism evidence="1 2">
    <name type="scientific">Neobacillus bataviensis</name>
    <dbReference type="NCBI Taxonomy" id="220685"/>
    <lineage>
        <taxon>Bacteria</taxon>
        <taxon>Bacillati</taxon>
        <taxon>Bacillota</taxon>
        <taxon>Bacilli</taxon>
        <taxon>Bacillales</taxon>
        <taxon>Bacillaceae</taxon>
        <taxon>Neobacillus</taxon>
    </lineage>
</organism>
<keyword evidence="2" id="KW-1185">Reference proteome</keyword>
<dbReference type="EMBL" id="VIVN01000009">
    <property type="protein sequence ID" value="TWD98621.1"/>
    <property type="molecule type" value="Genomic_DNA"/>
</dbReference>
<accession>A0A561D5C4</accession>
<protein>
    <submittedName>
        <fullName evidence="1">Uncharacterized protein</fullName>
    </submittedName>
</protein>
<reference evidence="1 2" key="1">
    <citation type="submission" date="2019-06" db="EMBL/GenBank/DDBJ databases">
        <title>Sorghum-associated microbial communities from plants grown in Nebraska, USA.</title>
        <authorList>
            <person name="Schachtman D."/>
        </authorList>
    </citation>
    <scope>NUCLEOTIDE SEQUENCE [LARGE SCALE GENOMIC DNA]</scope>
    <source>
        <strain evidence="1 2">2482</strain>
    </source>
</reference>
<comment type="caution">
    <text evidence="1">The sequence shown here is derived from an EMBL/GenBank/DDBJ whole genome shotgun (WGS) entry which is preliminary data.</text>
</comment>
<proteinExistence type="predicted"/>
<evidence type="ECO:0000313" key="1">
    <source>
        <dbReference type="EMBL" id="TWD98621.1"/>
    </source>
</evidence>
<dbReference type="RefSeq" id="WP_261380701.1">
    <property type="nucleotide sequence ID" value="NZ_VIVN01000009.1"/>
</dbReference>
<name>A0A561D5C4_9BACI</name>
<dbReference type="Proteomes" id="UP000319671">
    <property type="component" value="Unassembled WGS sequence"/>
</dbReference>
<gene>
    <name evidence="1" type="ORF">FB550_109130</name>
</gene>
<sequence length="49" mass="5469">MRNKLKAYLIAIIIILALFIAGKFALDAIFGDMCGNDIKQKSILQMVKI</sequence>